<evidence type="ECO:0000256" key="1">
    <source>
        <dbReference type="SAM" id="Phobius"/>
    </source>
</evidence>
<dbReference type="EMBL" id="JH688844">
    <property type="protein sequence ID" value="EJD32568.1"/>
    <property type="molecule type" value="Genomic_DNA"/>
</dbReference>
<keyword evidence="1" id="KW-0812">Transmembrane</keyword>
<keyword evidence="1" id="KW-0472">Membrane</keyword>
<organism evidence="2 3">
    <name type="scientific">Auricularia subglabra (strain TFB-10046 / SS5)</name>
    <name type="common">White-rot fungus</name>
    <name type="synonym">Auricularia delicata (strain TFB10046)</name>
    <dbReference type="NCBI Taxonomy" id="717982"/>
    <lineage>
        <taxon>Eukaryota</taxon>
        <taxon>Fungi</taxon>
        <taxon>Dikarya</taxon>
        <taxon>Basidiomycota</taxon>
        <taxon>Agaricomycotina</taxon>
        <taxon>Agaricomycetes</taxon>
        <taxon>Auriculariales</taxon>
        <taxon>Auriculariaceae</taxon>
        <taxon>Auricularia</taxon>
    </lineage>
</organism>
<dbReference type="Proteomes" id="UP000006514">
    <property type="component" value="Unassembled WGS sequence"/>
</dbReference>
<dbReference type="AlphaFoldDB" id="J0WJW2"/>
<dbReference type="OrthoDB" id="20273at2759"/>
<gene>
    <name evidence="2" type="ORF">AURDEDRAFT_178346</name>
</gene>
<name>J0WJW2_AURST</name>
<dbReference type="KEGG" id="adl:AURDEDRAFT_178346"/>
<dbReference type="OMA" id="FLRPPNI"/>
<sequence>MDQGGRGIGCFTRFFCCTILITLLLIISIVLTIAVYVRPPDVAFGSVELDTDKGALDVSTPGAFTINLRIPISIRNPNFFDAGSQSLTAEAFYPVRGMADTPVGGGSQKNIVFKGGDSVSNTSFPIAITYDKAIDPTQAVIIDIATRCGLLGGSTSNLPIKYTLQLKIKILVATISPKFNGEANFPCPANELRVVAGTLGIPGFGSAA</sequence>
<dbReference type="eggNOG" id="ENOG502S1T1">
    <property type="taxonomic scope" value="Eukaryota"/>
</dbReference>
<keyword evidence="3" id="KW-1185">Reference proteome</keyword>
<reference evidence="3" key="1">
    <citation type="journal article" date="2012" name="Science">
        <title>The Paleozoic origin of enzymatic lignin decomposition reconstructed from 31 fungal genomes.</title>
        <authorList>
            <person name="Floudas D."/>
            <person name="Binder M."/>
            <person name="Riley R."/>
            <person name="Barry K."/>
            <person name="Blanchette R.A."/>
            <person name="Henrissat B."/>
            <person name="Martinez A.T."/>
            <person name="Otillar R."/>
            <person name="Spatafora J.W."/>
            <person name="Yadav J.S."/>
            <person name="Aerts A."/>
            <person name="Benoit I."/>
            <person name="Boyd A."/>
            <person name="Carlson A."/>
            <person name="Copeland A."/>
            <person name="Coutinho P.M."/>
            <person name="de Vries R.P."/>
            <person name="Ferreira P."/>
            <person name="Findley K."/>
            <person name="Foster B."/>
            <person name="Gaskell J."/>
            <person name="Glotzer D."/>
            <person name="Gorecki P."/>
            <person name="Heitman J."/>
            <person name="Hesse C."/>
            <person name="Hori C."/>
            <person name="Igarashi K."/>
            <person name="Jurgens J.A."/>
            <person name="Kallen N."/>
            <person name="Kersten P."/>
            <person name="Kohler A."/>
            <person name="Kuees U."/>
            <person name="Kumar T.K.A."/>
            <person name="Kuo A."/>
            <person name="LaButti K."/>
            <person name="Larrondo L.F."/>
            <person name="Lindquist E."/>
            <person name="Ling A."/>
            <person name="Lombard V."/>
            <person name="Lucas S."/>
            <person name="Lundell T."/>
            <person name="Martin R."/>
            <person name="McLaughlin D.J."/>
            <person name="Morgenstern I."/>
            <person name="Morin E."/>
            <person name="Murat C."/>
            <person name="Nagy L.G."/>
            <person name="Nolan M."/>
            <person name="Ohm R.A."/>
            <person name="Patyshakuliyeva A."/>
            <person name="Rokas A."/>
            <person name="Ruiz-Duenas F.J."/>
            <person name="Sabat G."/>
            <person name="Salamov A."/>
            <person name="Samejima M."/>
            <person name="Schmutz J."/>
            <person name="Slot J.C."/>
            <person name="St John F."/>
            <person name="Stenlid J."/>
            <person name="Sun H."/>
            <person name="Sun S."/>
            <person name="Syed K."/>
            <person name="Tsang A."/>
            <person name="Wiebenga A."/>
            <person name="Young D."/>
            <person name="Pisabarro A."/>
            <person name="Eastwood D.C."/>
            <person name="Martin F."/>
            <person name="Cullen D."/>
            <person name="Grigoriev I.V."/>
            <person name="Hibbett D.S."/>
        </authorList>
    </citation>
    <scope>NUCLEOTIDE SEQUENCE [LARGE SCALE GENOMIC DNA]</scope>
    <source>
        <strain evidence="3">TFB10046</strain>
    </source>
</reference>
<keyword evidence="1" id="KW-1133">Transmembrane helix</keyword>
<evidence type="ECO:0008006" key="4">
    <source>
        <dbReference type="Google" id="ProtNLM"/>
    </source>
</evidence>
<evidence type="ECO:0000313" key="2">
    <source>
        <dbReference type="EMBL" id="EJD32568.1"/>
    </source>
</evidence>
<protein>
    <recommendedName>
        <fullName evidence="4">Late embryogenesis abundant protein LEA-2 subgroup domain-containing protein</fullName>
    </recommendedName>
</protein>
<dbReference type="InParanoid" id="J0WJW2"/>
<accession>J0WJW2</accession>
<proteinExistence type="predicted"/>
<evidence type="ECO:0000313" key="3">
    <source>
        <dbReference type="Proteomes" id="UP000006514"/>
    </source>
</evidence>
<feature type="transmembrane region" description="Helical" evidence="1">
    <location>
        <begin position="12"/>
        <end position="37"/>
    </location>
</feature>